<feature type="domain" description="Transposase IS116/IS110/IS902 C-terminal" evidence="3">
    <location>
        <begin position="305"/>
        <end position="387"/>
    </location>
</feature>
<dbReference type="AlphaFoldDB" id="A0A1F4U6D6"/>
<dbReference type="InterPro" id="IPR002525">
    <property type="entry name" value="Transp_IS110-like_N"/>
</dbReference>
<accession>A0A1F4U6D6</accession>
<evidence type="ECO:0000259" key="2">
    <source>
        <dbReference type="Pfam" id="PF01548"/>
    </source>
</evidence>
<dbReference type="EMBL" id="MEUJ01000004">
    <property type="protein sequence ID" value="OGC40380.1"/>
    <property type="molecule type" value="Genomic_DNA"/>
</dbReference>
<dbReference type="InterPro" id="IPR047650">
    <property type="entry name" value="Transpos_IS110"/>
</dbReference>
<organism evidence="4 5">
    <name type="scientific">candidate division WOR-1 bacterium RIFOXYC2_FULL_46_14</name>
    <dbReference type="NCBI Taxonomy" id="1802587"/>
    <lineage>
        <taxon>Bacteria</taxon>
        <taxon>Bacillati</taxon>
        <taxon>Saganbacteria</taxon>
    </lineage>
</organism>
<proteinExistence type="predicted"/>
<gene>
    <name evidence="4" type="ORF">A2438_03835</name>
</gene>
<dbReference type="Pfam" id="PF01548">
    <property type="entry name" value="DEDD_Tnp_IS110"/>
    <property type="match status" value="1"/>
</dbReference>
<evidence type="ECO:0000259" key="3">
    <source>
        <dbReference type="Pfam" id="PF02371"/>
    </source>
</evidence>
<sequence>MSTKVKEFIGRTGETAYQFNIVLDPVLYVAIDVAKYFHKAMIFDLDKNVLEKPFTFDISRQGFNLLLEKIKQQASKLKTESIVIGMEATGHYHETLVEHLRSNGFKVLLFNPYATFKTRVLNIDYVKTDEIDLKAISEAMLLGKGREFRPDGDIYTELKLLTRFRRAKCKDKVILKNQMLRDLDRVWPGLLKECRSKFGLFTKLWESKIARALLKLNLLPQQVAALSPHEMLDLLKTQTKGVGLCWANKIIKHAANILPCNDKEAAIHLHVLKSNLALLESLDNLIDELERRTAILLAETPGVYLLSVQGLSSIRVAEFIAEIGNPYKYNNAQEWVKLAGINPSRYQSGTMDRKTNRITKVGNTYLRHTLFSLARDICRWEPLFVEYKNKLCDKGKHIQVAYGAAANKFLRVAFSMMIRKSNFIIDYETKKEKNA</sequence>
<dbReference type="NCBIfam" id="NF033542">
    <property type="entry name" value="transpos_IS110"/>
    <property type="match status" value="1"/>
</dbReference>
<dbReference type="Pfam" id="PF02371">
    <property type="entry name" value="Transposase_20"/>
    <property type="match status" value="1"/>
</dbReference>
<reference evidence="4 5" key="1">
    <citation type="journal article" date="2016" name="Nat. Commun.">
        <title>Thousands of microbial genomes shed light on interconnected biogeochemical processes in an aquifer system.</title>
        <authorList>
            <person name="Anantharaman K."/>
            <person name="Brown C.T."/>
            <person name="Hug L.A."/>
            <person name="Sharon I."/>
            <person name="Castelle C.J."/>
            <person name="Probst A.J."/>
            <person name="Thomas B.C."/>
            <person name="Singh A."/>
            <person name="Wilkins M.J."/>
            <person name="Karaoz U."/>
            <person name="Brodie E.L."/>
            <person name="Williams K.H."/>
            <person name="Hubbard S.S."/>
            <person name="Banfield J.F."/>
        </authorList>
    </citation>
    <scope>NUCLEOTIDE SEQUENCE [LARGE SCALE GENOMIC DNA]</scope>
</reference>
<comment type="caution">
    <text evidence="4">The sequence shown here is derived from an EMBL/GenBank/DDBJ whole genome shotgun (WGS) entry which is preliminary data.</text>
</comment>
<dbReference type="PANTHER" id="PTHR33055:SF15">
    <property type="entry name" value="TRANSPOSASE-RELATED"/>
    <property type="match status" value="1"/>
</dbReference>
<dbReference type="PANTHER" id="PTHR33055">
    <property type="entry name" value="TRANSPOSASE FOR INSERTION SEQUENCE ELEMENT IS1111A"/>
    <property type="match status" value="1"/>
</dbReference>
<feature type="domain" description="Transposase IS110-like N-terminal" evidence="2">
    <location>
        <begin position="29"/>
        <end position="188"/>
    </location>
</feature>
<dbReference type="GO" id="GO:0003677">
    <property type="term" value="F:DNA binding"/>
    <property type="evidence" value="ECO:0007669"/>
    <property type="project" value="InterPro"/>
</dbReference>
<dbReference type="GO" id="GO:0004803">
    <property type="term" value="F:transposase activity"/>
    <property type="evidence" value="ECO:0007669"/>
    <property type="project" value="InterPro"/>
</dbReference>
<evidence type="ECO:0000256" key="1">
    <source>
        <dbReference type="SAM" id="Coils"/>
    </source>
</evidence>
<dbReference type="Proteomes" id="UP000179242">
    <property type="component" value="Unassembled WGS sequence"/>
</dbReference>
<name>A0A1F4U6D6_UNCSA</name>
<protein>
    <submittedName>
        <fullName evidence="4">Uncharacterized protein</fullName>
    </submittedName>
</protein>
<dbReference type="InterPro" id="IPR003346">
    <property type="entry name" value="Transposase_20"/>
</dbReference>
<keyword evidence="1" id="KW-0175">Coiled coil</keyword>
<evidence type="ECO:0000313" key="4">
    <source>
        <dbReference type="EMBL" id="OGC40380.1"/>
    </source>
</evidence>
<feature type="coiled-coil region" evidence="1">
    <location>
        <begin position="272"/>
        <end position="299"/>
    </location>
</feature>
<dbReference type="GO" id="GO:0006313">
    <property type="term" value="P:DNA transposition"/>
    <property type="evidence" value="ECO:0007669"/>
    <property type="project" value="InterPro"/>
</dbReference>
<evidence type="ECO:0000313" key="5">
    <source>
        <dbReference type="Proteomes" id="UP000179242"/>
    </source>
</evidence>